<dbReference type="Proteomes" id="UP000094828">
    <property type="component" value="Unassembled WGS sequence"/>
</dbReference>
<proteinExistence type="inferred from homology"/>
<dbReference type="Gene3D" id="3.40.50.1820">
    <property type="entry name" value="alpha/beta hydrolase"/>
    <property type="match status" value="1"/>
</dbReference>
<evidence type="ECO:0000259" key="4">
    <source>
        <dbReference type="Pfam" id="PF20434"/>
    </source>
</evidence>
<evidence type="ECO:0000313" key="6">
    <source>
        <dbReference type="Proteomes" id="UP000094828"/>
    </source>
</evidence>
<feature type="signal peptide" evidence="3">
    <location>
        <begin position="1"/>
        <end position="21"/>
    </location>
</feature>
<dbReference type="InterPro" id="IPR029058">
    <property type="entry name" value="AB_hydrolase_fold"/>
</dbReference>
<protein>
    <submittedName>
        <fullName evidence="5">Lipase</fullName>
    </submittedName>
</protein>
<dbReference type="Pfam" id="PF20434">
    <property type="entry name" value="BD-FAE"/>
    <property type="match status" value="1"/>
</dbReference>
<dbReference type="OrthoDB" id="265201at2"/>
<sequence length="311" mass="34747">MCFRLIALMILLCGLGLPSGAAEILPTYANVRYGPHERQVLDFYQAHSPLAGEQPVELTETFPVLFFIHSGGWNVGDKARPDFLELALKSGVSVVSINYRYIKDGVAGGIKPPVKAPLEDAARALQFTRSQAQAWKIDKQRIALCGASAGGFSALWLAYHDDMADPKSENPVQRESTRVTCVMAFVPQTTLDLSLAREWIPNNNYGYHAFGIYNQEQFLKQREELLPFIQKNSPYSLATRDDPPTYLFYGAPPEMGQAQNDPPHSANWSVKLTEKLRAEGVECEFSYPGAPDVVRPNIFDFFKHHLKVKTP</sequence>
<evidence type="ECO:0000256" key="3">
    <source>
        <dbReference type="SAM" id="SignalP"/>
    </source>
</evidence>
<dbReference type="PANTHER" id="PTHR48081">
    <property type="entry name" value="AB HYDROLASE SUPERFAMILY PROTEIN C4A8.06C"/>
    <property type="match status" value="1"/>
</dbReference>
<gene>
    <name evidence="5" type="ORF">A6X21_22060</name>
</gene>
<comment type="caution">
    <text evidence="5">The sequence shown here is derived from an EMBL/GenBank/DDBJ whole genome shotgun (WGS) entry which is preliminary data.</text>
</comment>
<dbReference type="EMBL" id="LYDR01000072">
    <property type="protein sequence ID" value="ODA31956.1"/>
    <property type="molecule type" value="Genomic_DNA"/>
</dbReference>
<dbReference type="SUPFAM" id="SSF53474">
    <property type="entry name" value="alpha/beta-Hydrolases"/>
    <property type="match status" value="1"/>
</dbReference>
<organism evidence="5 6">
    <name type="scientific">Planctopirus hydrillae</name>
    <dbReference type="NCBI Taxonomy" id="1841610"/>
    <lineage>
        <taxon>Bacteria</taxon>
        <taxon>Pseudomonadati</taxon>
        <taxon>Planctomycetota</taxon>
        <taxon>Planctomycetia</taxon>
        <taxon>Planctomycetales</taxon>
        <taxon>Planctomycetaceae</taxon>
        <taxon>Planctopirus</taxon>
    </lineage>
</organism>
<evidence type="ECO:0000256" key="1">
    <source>
        <dbReference type="ARBA" id="ARBA00010515"/>
    </source>
</evidence>
<keyword evidence="2" id="KW-0378">Hydrolase</keyword>
<evidence type="ECO:0000313" key="5">
    <source>
        <dbReference type="EMBL" id="ODA31956.1"/>
    </source>
</evidence>
<feature type="chain" id="PRO_5008673051" evidence="3">
    <location>
        <begin position="22"/>
        <end position="311"/>
    </location>
</feature>
<feature type="domain" description="BD-FAE-like" evidence="4">
    <location>
        <begin position="56"/>
        <end position="251"/>
    </location>
</feature>
<evidence type="ECO:0000256" key="2">
    <source>
        <dbReference type="ARBA" id="ARBA00022801"/>
    </source>
</evidence>
<dbReference type="STRING" id="1841610.A6X21_22060"/>
<reference evidence="5 6" key="1">
    <citation type="submission" date="2016-05" db="EMBL/GenBank/DDBJ databases">
        <title>Genomic and physiological characterization of Planctopirus sp. isolated from fresh water lake.</title>
        <authorList>
            <person name="Subhash Y."/>
            <person name="Ramana C."/>
        </authorList>
    </citation>
    <scope>NUCLEOTIDE SEQUENCE [LARGE SCALE GENOMIC DNA]</scope>
    <source>
        <strain evidence="5 6">JC280</strain>
    </source>
</reference>
<comment type="similarity">
    <text evidence="1">Belongs to the 'GDXG' lipolytic enzyme family.</text>
</comment>
<dbReference type="PANTHER" id="PTHR48081:SF30">
    <property type="entry name" value="ACETYL-HYDROLASE LIPR-RELATED"/>
    <property type="match status" value="1"/>
</dbReference>
<dbReference type="RefSeq" id="WP_068847731.1">
    <property type="nucleotide sequence ID" value="NZ_LYDR01000072.1"/>
</dbReference>
<dbReference type="GO" id="GO:0004806">
    <property type="term" value="F:triacylglycerol lipase activity"/>
    <property type="evidence" value="ECO:0007669"/>
    <property type="project" value="TreeGrafter"/>
</dbReference>
<dbReference type="InterPro" id="IPR049492">
    <property type="entry name" value="BD-FAE-like_dom"/>
</dbReference>
<dbReference type="InterPro" id="IPR050300">
    <property type="entry name" value="GDXG_lipolytic_enzyme"/>
</dbReference>
<keyword evidence="6" id="KW-1185">Reference proteome</keyword>
<name>A0A1C3EFD8_9PLAN</name>
<keyword evidence="3" id="KW-0732">Signal</keyword>
<dbReference type="AlphaFoldDB" id="A0A1C3EFD8"/>
<accession>A0A1C3EFD8</accession>